<keyword evidence="3" id="KW-1185">Reference proteome</keyword>
<evidence type="ECO:0000256" key="1">
    <source>
        <dbReference type="SAM" id="MobiDB-lite"/>
    </source>
</evidence>
<evidence type="ECO:0000313" key="2">
    <source>
        <dbReference type="EMBL" id="KAK3880817.1"/>
    </source>
</evidence>
<organism evidence="2 3">
    <name type="scientific">Petrolisthes cinctipes</name>
    <name type="common">Flat porcelain crab</name>
    <dbReference type="NCBI Taxonomy" id="88211"/>
    <lineage>
        <taxon>Eukaryota</taxon>
        <taxon>Metazoa</taxon>
        <taxon>Ecdysozoa</taxon>
        <taxon>Arthropoda</taxon>
        <taxon>Crustacea</taxon>
        <taxon>Multicrustacea</taxon>
        <taxon>Malacostraca</taxon>
        <taxon>Eumalacostraca</taxon>
        <taxon>Eucarida</taxon>
        <taxon>Decapoda</taxon>
        <taxon>Pleocyemata</taxon>
        <taxon>Anomura</taxon>
        <taxon>Galatheoidea</taxon>
        <taxon>Porcellanidae</taxon>
        <taxon>Petrolisthes</taxon>
    </lineage>
</organism>
<feature type="compositionally biased region" description="Acidic residues" evidence="1">
    <location>
        <begin position="97"/>
        <end position="135"/>
    </location>
</feature>
<name>A0AAE1FX90_PETCI</name>
<feature type="region of interest" description="Disordered" evidence="1">
    <location>
        <begin position="41"/>
        <end position="60"/>
    </location>
</feature>
<proteinExistence type="predicted"/>
<gene>
    <name evidence="2" type="ORF">Pcinc_014704</name>
</gene>
<feature type="region of interest" description="Disordered" evidence="1">
    <location>
        <begin position="97"/>
        <end position="150"/>
    </location>
</feature>
<dbReference type="EMBL" id="JAWQEG010001284">
    <property type="protein sequence ID" value="KAK3880817.1"/>
    <property type="molecule type" value="Genomic_DNA"/>
</dbReference>
<sequence>MGLNTLFEEVESDNEVRPMKISGADCEAEVLSDFVVEKEDLIPVQNEDEDSDAEEEEVQEKIQKEIFEGSDDEDEELEAVGDIFSCNIDYGEFEQYEDCEECADEESEEDYEEKYDDDDEEENDEVEEVDDSEDEQTSKSLTENRKYLSK</sequence>
<dbReference type="Proteomes" id="UP001286313">
    <property type="component" value="Unassembled WGS sequence"/>
</dbReference>
<protein>
    <submittedName>
        <fullName evidence="2">Uncharacterized protein</fullName>
    </submittedName>
</protein>
<reference evidence="2" key="1">
    <citation type="submission" date="2023-10" db="EMBL/GenBank/DDBJ databases">
        <title>Genome assemblies of two species of porcelain crab, Petrolisthes cinctipes and Petrolisthes manimaculis (Anomura: Porcellanidae).</title>
        <authorList>
            <person name="Angst P."/>
        </authorList>
    </citation>
    <scope>NUCLEOTIDE SEQUENCE</scope>
    <source>
        <strain evidence="2">PB745_01</strain>
        <tissue evidence="2">Gill</tissue>
    </source>
</reference>
<evidence type="ECO:0000313" key="3">
    <source>
        <dbReference type="Proteomes" id="UP001286313"/>
    </source>
</evidence>
<accession>A0AAE1FX90</accession>
<comment type="caution">
    <text evidence="2">The sequence shown here is derived from an EMBL/GenBank/DDBJ whole genome shotgun (WGS) entry which is preliminary data.</text>
</comment>
<dbReference type="AlphaFoldDB" id="A0AAE1FX90"/>
<feature type="compositionally biased region" description="Acidic residues" evidence="1">
    <location>
        <begin position="46"/>
        <end position="58"/>
    </location>
</feature>